<dbReference type="OrthoDB" id="4779840at2759"/>
<evidence type="ECO:0000313" key="2">
    <source>
        <dbReference type="Proteomes" id="UP000765509"/>
    </source>
</evidence>
<dbReference type="AlphaFoldDB" id="A0A9Q3DF01"/>
<organism evidence="1 2">
    <name type="scientific">Austropuccinia psidii MF-1</name>
    <dbReference type="NCBI Taxonomy" id="1389203"/>
    <lineage>
        <taxon>Eukaryota</taxon>
        <taxon>Fungi</taxon>
        <taxon>Dikarya</taxon>
        <taxon>Basidiomycota</taxon>
        <taxon>Pucciniomycotina</taxon>
        <taxon>Pucciniomycetes</taxon>
        <taxon>Pucciniales</taxon>
        <taxon>Sphaerophragmiaceae</taxon>
        <taxon>Austropuccinia</taxon>
    </lineage>
</organism>
<name>A0A9Q3DF01_9BASI</name>
<dbReference type="Proteomes" id="UP000765509">
    <property type="component" value="Unassembled WGS sequence"/>
</dbReference>
<evidence type="ECO:0000313" key="1">
    <source>
        <dbReference type="EMBL" id="MBW0498842.1"/>
    </source>
</evidence>
<dbReference type="EMBL" id="AVOT02014930">
    <property type="protein sequence ID" value="MBW0498842.1"/>
    <property type="molecule type" value="Genomic_DNA"/>
</dbReference>
<comment type="caution">
    <text evidence="1">The sequence shown here is derived from an EMBL/GenBank/DDBJ whole genome shotgun (WGS) entry which is preliminary data.</text>
</comment>
<keyword evidence="2" id="KW-1185">Reference proteome</keyword>
<gene>
    <name evidence="1" type="ORF">O181_038557</name>
</gene>
<reference evidence="1" key="1">
    <citation type="submission" date="2021-03" db="EMBL/GenBank/DDBJ databases">
        <title>Draft genome sequence of rust myrtle Austropuccinia psidii MF-1, a brazilian biotype.</title>
        <authorList>
            <person name="Quecine M.C."/>
            <person name="Pachon D.M.R."/>
            <person name="Bonatelli M.L."/>
            <person name="Correr F.H."/>
            <person name="Franceschini L.M."/>
            <person name="Leite T.F."/>
            <person name="Margarido G.R.A."/>
            <person name="Almeida C.A."/>
            <person name="Ferrarezi J.A."/>
            <person name="Labate C.A."/>
        </authorList>
    </citation>
    <scope>NUCLEOTIDE SEQUENCE</scope>
    <source>
        <strain evidence="1">MF-1</strain>
    </source>
</reference>
<protein>
    <submittedName>
        <fullName evidence="1">Uncharacterized protein</fullName>
    </submittedName>
</protein>
<proteinExistence type="predicted"/>
<sequence>MKPKGAKGGSSLAPKARWAHLSQFLTMDPNPPILAKNPKDPISNQGSPVAHFWPWPLETPRGHQLSSNPLFPSTQGEDLPFLHAPRTQGCRSGAYMVAKSITNFEGGLFSSSVWKSMAAIRRPFQDPNHLALKELALELAYKTCIHASTGKTPEMLQKGWNPKLPVNTLKKDLVNINLTSKSFKLLLDKVTHHANQSMNDAFEYAKQKWDKSHKTPEFKVGDLILV</sequence>
<accession>A0A9Q3DF01</accession>